<dbReference type="EC" id="2.1.1.77" evidence="4"/>
<evidence type="ECO:0000256" key="4">
    <source>
        <dbReference type="ARBA" id="ARBA00011890"/>
    </source>
</evidence>
<proteinExistence type="inferred from homology"/>
<dbReference type="PANTHER" id="PTHR11579:SF0">
    <property type="entry name" value="PROTEIN-L-ISOASPARTATE(D-ASPARTATE) O-METHYLTRANSFERASE"/>
    <property type="match status" value="1"/>
</dbReference>
<evidence type="ECO:0000313" key="14">
    <source>
        <dbReference type="Proteomes" id="UP000076532"/>
    </source>
</evidence>
<comment type="subcellular location">
    <subcellularLocation>
        <location evidence="1">Cytoplasm</location>
        <location evidence="1">Cytosol</location>
    </subcellularLocation>
</comment>
<evidence type="ECO:0000256" key="1">
    <source>
        <dbReference type="ARBA" id="ARBA00004514"/>
    </source>
</evidence>
<name>A0A166RRE3_9AGAM</name>
<evidence type="ECO:0000313" key="13">
    <source>
        <dbReference type="EMBL" id="KZP28568.1"/>
    </source>
</evidence>
<dbReference type="GO" id="GO:0005829">
    <property type="term" value="C:cytosol"/>
    <property type="evidence" value="ECO:0007669"/>
    <property type="project" value="UniProtKB-SubCell"/>
</dbReference>
<comment type="catalytic activity">
    <reaction evidence="11">
        <text>[protein]-L-isoaspartate + S-adenosyl-L-methionine = [protein]-L-isoaspartate alpha-methyl ester + S-adenosyl-L-homocysteine</text>
        <dbReference type="Rhea" id="RHEA:12705"/>
        <dbReference type="Rhea" id="RHEA-COMP:12143"/>
        <dbReference type="Rhea" id="RHEA-COMP:12144"/>
        <dbReference type="ChEBI" id="CHEBI:57856"/>
        <dbReference type="ChEBI" id="CHEBI:59789"/>
        <dbReference type="ChEBI" id="CHEBI:90596"/>
        <dbReference type="ChEBI" id="CHEBI:90598"/>
        <dbReference type="EC" id="2.1.1.77"/>
    </reaction>
    <physiologicalReaction direction="left-to-right" evidence="11">
        <dbReference type="Rhea" id="RHEA:12706"/>
    </physiologicalReaction>
</comment>
<reference evidence="13 14" key="1">
    <citation type="journal article" date="2016" name="Mol. Biol. Evol.">
        <title>Comparative Genomics of Early-Diverging Mushroom-Forming Fungi Provides Insights into the Origins of Lignocellulose Decay Capabilities.</title>
        <authorList>
            <person name="Nagy L.G."/>
            <person name="Riley R."/>
            <person name="Tritt A."/>
            <person name="Adam C."/>
            <person name="Daum C."/>
            <person name="Floudas D."/>
            <person name="Sun H."/>
            <person name="Yadav J.S."/>
            <person name="Pangilinan J."/>
            <person name="Larsson K.H."/>
            <person name="Matsuura K."/>
            <person name="Barry K."/>
            <person name="Labutti K."/>
            <person name="Kuo R."/>
            <person name="Ohm R.A."/>
            <person name="Bhattacharya S.S."/>
            <person name="Shirouzu T."/>
            <person name="Yoshinaga Y."/>
            <person name="Martin F.M."/>
            <person name="Grigoriev I.V."/>
            <person name="Hibbett D.S."/>
        </authorList>
    </citation>
    <scope>NUCLEOTIDE SEQUENCE [LARGE SCALE GENOMIC DNA]</scope>
    <source>
        <strain evidence="13 14">CBS 109695</strain>
    </source>
</reference>
<protein>
    <recommendedName>
        <fullName evidence="4">protein-L-isoaspartate(D-aspartate) O-methyltransferase</fullName>
        <ecNumber evidence="4">2.1.1.77</ecNumber>
    </recommendedName>
    <alternativeName>
        <fullName evidence="10">L-isoaspartyl protein carboxyl methyltransferase</fullName>
    </alternativeName>
    <alternativeName>
        <fullName evidence="9">Protein-beta-aspartate methyltransferase</fullName>
    </alternativeName>
</protein>
<organism evidence="13 14">
    <name type="scientific">Athelia psychrophila</name>
    <dbReference type="NCBI Taxonomy" id="1759441"/>
    <lineage>
        <taxon>Eukaryota</taxon>
        <taxon>Fungi</taxon>
        <taxon>Dikarya</taxon>
        <taxon>Basidiomycota</taxon>
        <taxon>Agaricomycotina</taxon>
        <taxon>Agaricomycetes</taxon>
        <taxon>Agaricomycetidae</taxon>
        <taxon>Atheliales</taxon>
        <taxon>Atheliaceae</taxon>
        <taxon>Athelia</taxon>
    </lineage>
</organism>
<evidence type="ECO:0000256" key="9">
    <source>
        <dbReference type="ARBA" id="ARBA00031323"/>
    </source>
</evidence>
<keyword evidence="8" id="KW-0949">S-adenosyl-L-methionine</keyword>
<comment type="function">
    <text evidence="12">Initiates the repair of damaged proteins by catalyzing methyl esterification of L-isoaspartyl and D-aspartyl residues produced by spontaneous isomerization and racemization of L-aspartyl and L-asparaginyl residues in aging peptides and proteins.</text>
</comment>
<dbReference type="AlphaFoldDB" id="A0A166RRE3"/>
<evidence type="ECO:0000256" key="2">
    <source>
        <dbReference type="ARBA" id="ARBA00005369"/>
    </source>
</evidence>
<sequence length="240" mass="25306">MAWRSSGTSNAELIANLLKNKLISLDLVGDAMKKVDRANYVLAGPRAAYEDSPQYIGHGATISAPHMHAMAAEHLSAKQRGDTGPSPFLFPGAKVLDVGSGSGYFVAMMHHLVSSADVKGKVVGIDHIPELVAFSVDNLKKDGLGPALESGEIEMITGDGRQGYASGGPYTAIHVGAAAPFIPPALIEQLARPGRMFIPVGPDGGSQTVVQVDKDADGKVTETQLMGVRYVPLTDRVKEY</sequence>
<dbReference type="InterPro" id="IPR000682">
    <property type="entry name" value="PCMT"/>
</dbReference>
<gene>
    <name evidence="13" type="ORF">FIBSPDRAFT_816921</name>
</gene>
<comment type="subunit">
    <text evidence="3">Monomer.</text>
</comment>
<dbReference type="OrthoDB" id="73890at2759"/>
<dbReference type="Proteomes" id="UP000076532">
    <property type="component" value="Unassembled WGS sequence"/>
</dbReference>
<evidence type="ECO:0000256" key="11">
    <source>
        <dbReference type="ARBA" id="ARBA00035815"/>
    </source>
</evidence>
<evidence type="ECO:0000256" key="3">
    <source>
        <dbReference type="ARBA" id="ARBA00011245"/>
    </source>
</evidence>
<dbReference type="Gene3D" id="3.40.50.150">
    <property type="entry name" value="Vaccinia Virus protein VP39"/>
    <property type="match status" value="1"/>
</dbReference>
<keyword evidence="7" id="KW-0808">Transferase</keyword>
<evidence type="ECO:0000256" key="8">
    <source>
        <dbReference type="ARBA" id="ARBA00022691"/>
    </source>
</evidence>
<evidence type="ECO:0000256" key="7">
    <source>
        <dbReference type="ARBA" id="ARBA00022679"/>
    </source>
</evidence>
<dbReference type="Pfam" id="PF01135">
    <property type="entry name" value="PCMT"/>
    <property type="match status" value="1"/>
</dbReference>
<keyword evidence="14" id="KW-1185">Reference proteome</keyword>
<dbReference type="SUPFAM" id="SSF53335">
    <property type="entry name" value="S-adenosyl-L-methionine-dependent methyltransferases"/>
    <property type="match status" value="1"/>
</dbReference>
<accession>A0A166RRE3</accession>
<keyword evidence="5" id="KW-0963">Cytoplasm</keyword>
<dbReference type="EMBL" id="KV417502">
    <property type="protein sequence ID" value="KZP28568.1"/>
    <property type="molecule type" value="Genomic_DNA"/>
</dbReference>
<dbReference type="NCBIfam" id="TIGR00080">
    <property type="entry name" value="pimt"/>
    <property type="match status" value="1"/>
</dbReference>
<evidence type="ECO:0000256" key="6">
    <source>
        <dbReference type="ARBA" id="ARBA00022603"/>
    </source>
</evidence>
<dbReference type="InterPro" id="IPR029063">
    <property type="entry name" value="SAM-dependent_MTases_sf"/>
</dbReference>
<dbReference type="PANTHER" id="PTHR11579">
    <property type="entry name" value="PROTEIN-L-ISOASPARTATE O-METHYLTRANSFERASE"/>
    <property type="match status" value="1"/>
</dbReference>
<evidence type="ECO:0000256" key="10">
    <source>
        <dbReference type="ARBA" id="ARBA00031350"/>
    </source>
</evidence>
<dbReference type="GO" id="GO:0004719">
    <property type="term" value="F:protein-L-isoaspartate (D-aspartate) O-methyltransferase activity"/>
    <property type="evidence" value="ECO:0007669"/>
    <property type="project" value="UniProtKB-EC"/>
</dbReference>
<dbReference type="STRING" id="436010.A0A166RRE3"/>
<comment type="similarity">
    <text evidence="2">Belongs to the methyltransferase superfamily. L-isoaspartyl/D-aspartyl protein methyltransferase family.</text>
</comment>
<evidence type="ECO:0000256" key="12">
    <source>
        <dbReference type="ARBA" id="ARBA00054057"/>
    </source>
</evidence>
<dbReference type="GO" id="GO:0032259">
    <property type="term" value="P:methylation"/>
    <property type="evidence" value="ECO:0007669"/>
    <property type="project" value="UniProtKB-KW"/>
</dbReference>
<dbReference type="FunFam" id="3.40.50.150:FF:000235">
    <property type="entry name" value="Protein-L-isoaspartate O-methyltransferase"/>
    <property type="match status" value="1"/>
</dbReference>
<evidence type="ECO:0000256" key="5">
    <source>
        <dbReference type="ARBA" id="ARBA00022490"/>
    </source>
</evidence>
<dbReference type="GO" id="GO:0006950">
    <property type="term" value="P:response to stress"/>
    <property type="evidence" value="ECO:0007669"/>
    <property type="project" value="UniProtKB-ARBA"/>
</dbReference>
<keyword evidence="6" id="KW-0489">Methyltransferase</keyword>